<gene>
    <name evidence="1" type="ORF">BKM31_21055</name>
</gene>
<proteinExistence type="predicted"/>
<dbReference type="STRING" id="1909395.BKM31_21055"/>
<sequence length="630" mass="69759">MRISHPPALRASRTVTDPPAWAGLQRELFAAQEKAWRIFSGRYTEGDGRLVFRDRLGQGLDGRDGVDDFYEAFFNWPTLYLLGGSDDVLAAARRHWRGVTTQLSEMGMLLDGFERGYDWFHQGEGLLLFYGLCLAEPEDGELRELAARFGDLYLPGGPNYDPEHRVIRAPHNGAAGPRWGFSDADVSFPWSLALRPYGLPLDWIDEAAPFDDLAADPARARAYGKVMWERMGRGDTIVNLAATSLVANAYLLGGEQRHAAWVREYVDAWRERLDGREIVPDNAGTHGIVGEHLDGRWYGGHYGWSWPHGLPPVGSAAIIGAANAALLTGDRSYLELARNPLDAVLREAAPRRPAEVRTITKRWRPHLRGLADEPTLLAPMRRDDSGWFDLNVMPTQLPVALWHFSRDAADRERIDRLREASSWDWTAVHTQRTKEESGHEEPWYEYLAGRNPGYPERMLRSAADTCAERVAAIENDPVDAAVGPDASGIHDWQDRNPVVTEALLQLTTGSPQVLYNGGLAQMHVRYFDAGRRRPGLPPDVAALVSAIDPDRTVIELVNLGGAECSLVVQGGAFAEHRIDTAGADDEPPRPVGGPHVGVRLPARTQVRLTLSMTLHAARPVIATPPWEVAG</sequence>
<dbReference type="InterPro" id="IPR058347">
    <property type="entry name" value="DUF8034"/>
</dbReference>
<name>A0A1V0A086_9ACTN</name>
<reference evidence="2" key="1">
    <citation type="journal article" date="2017" name="Med. Chem. Commun.">
        <title>Nonomuraea sp. ATCC 55076 harbours the largest actinomycete chromosome to date and the kistamicin biosynthetic gene cluster.</title>
        <authorList>
            <person name="Nazari B."/>
            <person name="Forneris C.C."/>
            <person name="Gibson M.I."/>
            <person name="Moon K."/>
            <person name="Schramma K.R."/>
            <person name="Seyedsayamdost M.R."/>
        </authorList>
    </citation>
    <scope>NUCLEOTIDE SEQUENCE [LARGE SCALE GENOMIC DNA]</scope>
    <source>
        <strain evidence="2">ATCC 55076</strain>
    </source>
</reference>
<dbReference type="AlphaFoldDB" id="A0A1V0A086"/>
<evidence type="ECO:0000313" key="2">
    <source>
        <dbReference type="Proteomes" id="UP000190797"/>
    </source>
</evidence>
<keyword evidence="2" id="KW-1185">Reference proteome</keyword>
<dbReference type="RefSeq" id="WP_080039810.1">
    <property type="nucleotide sequence ID" value="NZ_CP017717.1"/>
</dbReference>
<dbReference type="Pfam" id="PF26099">
    <property type="entry name" value="DUF8034"/>
    <property type="match status" value="1"/>
</dbReference>
<organism evidence="1 2">
    <name type="scientific">[Actinomadura] parvosata subsp. kistnae</name>
    <dbReference type="NCBI Taxonomy" id="1909395"/>
    <lineage>
        <taxon>Bacteria</taxon>
        <taxon>Bacillati</taxon>
        <taxon>Actinomycetota</taxon>
        <taxon>Actinomycetes</taxon>
        <taxon>Streptosporangiales</taxon>
        <taxon>Streptosporangiaceae</taxon>
        <taxon>Nonomuraea</taxon>
    </lineage>
</organism>
<dbReference type="OrthoDB" id="7936138at2"/>
<accession>A0A1V0A086</accession>
<dbReference type="Proteomes" id="UP000190797">
    <property type="component" value="Chromosome"/>
</dbReference>
<protein>
    <submittedName>
        <fullName evidence="1">Uncharacterized protein</fullName>
    </submittedName>
</protein>
<dbReference type="EMBL" id="CP017717">
    <property type="protein sequence ID" value="AQZ63616.1"/>
    <property type="molecule type" value="Genomic_DNA"/>
</dbReference>
<dbReference type="KEGG" id="noa:BKM31_21055"/>
<evidence type="ECO:0000313" key="1">
    <source>
        <dbReference type="EMBL" id="AQZ63616.1"/>
    </source>
</evidence>